<dbReference type="Pfam" id="PF03006">
    <property type="entry name" value="HlyIII"/>
    <property type="match status" value="1"/>
</dbReference>
<dbReference type="InterPro" id="IPR004254">
    <property type="entry name" value="AdipoR/HlyIII-related"/>
</dbReference>
<evidence type="ECO:0000256" key="3">
    <source>
        <dbReference type="ARBA" id="ARBA00022475"/>
    </source>
</evidence>
<feature type="binding site" evidence="7">
    <location>
        <position position="182"/>
    </location>
    <ligand>
        <name>Zn(2+)</name>
        <dbReference type="ChEBI" id="CHEBI:29105"/>
    </ligand>
</feature>
<evidence type="ECO:0000256" key="6">
    <source>
        <dbReference type="ARBA" id="ARBA00023136"/>
    </source>
</evidence>
<evidence type="ECO:0000256" key="7">
    <source>
        <dbReference type="PIRSR" id="PIRSR604254-1"/>
    </source>
</evidence>
<gene>
    <name evidence="9" type="ORF">AB840_03875</name>
</gene>
<protein>
    <recommendedName>
        <fullName evidence="11">Hemolysin III</fullName>
    </recommendedName>
</protein>
<proteinExistence type="inferred from homology"/>
<dbReference type="OrthoDB" id="9813689at2"/>
<evidence type="ECO:0000256" key="2">
    <source>
        <dbReference type="ARBA" id="ARBA00008488"/>
    </source>
</evidence>
<feature type="transmembrane region" description="Helical" evidence="8">
    <location>
        <begin position="35"/>
        <end position="58"/>
    </location>
</feature>
<evidence type="ECO:0000256" key="1">
    <source>
        <dbReference type="ARBA" id="ARBA00004651"/>
    </source>
</evidence>
<feature type="binding site" evidence="7">
    <location>
        <position position="186"/>
    </location>
    <ligand>
        <name>Zn(2+)</name>
        <dbReference type="ChEBI" id="CHEBI:29105"/>
    </ligand>
</feature>
<evidence type="ECO:0008006" key="11">
    <source>
        <dbReference type="Google" id="ProtNLM"/>
    </source>
</evidence>
<evidence type="ECO:0000256" key="4">
    <source>
        <dbReference type="ARBA" id="ARBA00022692"/>
    </source>
</evidence>
<keyword evidence="7" id="KW-0479">Metal-binding</keyword>
<evidence type="ECO:0000313" key="9">
    <source>
        <dbReference type="EMBL" id="KMO87240.1"/>
    </source>
</evidence>
<evidence type="ECO:0000256" key="5">
    <source>
        <dbReference type="ARBA" id="ARBA00022989"/>
    </source>
</evidence>
<dbReference type="GO" id="GO:0046872">
    <property type="term" value="F:metal ion binding"/>
    <property type="evidence" value="ECO:0007669"/>
    <property type="project" value="UniProtKB-KW"/>
</dbReference>
<reference evidence="9 10" key="1">
    <citation type="submission" date="2015-06" db="EMBL/GenBank/DDBJ databases">
        <title>Draft genome sequence of beer spoilage bacterium Megasphaera cerevisiae type strain 20462.</title>
        <authorList>
            <person name="Kutumbaka K."/>
            <person name="Pasmowitz J."/>
            <person name="Mategko J."/>
            <person name="Reyes D."/>
            <person name="Friedrich A."/>
            <person name="Han S."/>
            <person name="Martens-Habbena W."/>
            <person name="Neal-McKinney J."/>
            <person name="Janagama H.K."/>
            <person name="Nadala C."/>
            <person name="Samadpour M."/>
        </authorList>
    </citation>
    <scope>NUCLEOTIDE SEQUENCE [LARGE SCALE GENOMIC DNA]</scope>
    <source>
        <strain evidence="9 10">DSM 20462</strain>
    </source>
</reference>
<dbReference type="FunCoup" id="A0A0J6WUM5">
    <property type="interactions" value="26"/>
</dbReference>
<dbReference type="AlphaFoldDB" id="A0A0J6WUM5"/>
<evidence type="ECO:0000313" key="10">
    <source>
        <dbReference type="Proteomes" id="UP000036503"/>
    </source>
</evidence>
<dbReference type="GO" id="GO:0140911">
    <property type="term" value="F:pore-forming activity"/>
    <property type="evidence" value="ECO:0007669"/>
    <property type="project" value="InterPro"/>
</dbReference>
<dbReference type="EMBL" id="LEKT01000008">
    <property type="protein sequence ID" value="KMO87240.1"/>
    <property type="molecule type" value="Genomic_DNA"/>
</dbReference>
<dbReference type="NCBIfam" id="TIGR01065">
    <property type="entry name" value="hlyIII"/>
    <property type="match status" value="1"/>
</dbReference>
<name>A0A0J6WUM5_9FIRM</name>
<dbReference type="InterPro" id="IPR005744">
    <property type="entry name" value="Hy-lIII"/>
</dbReference>
<dbReference type="PATRIC" id="fig|1122219.3.peg.3073"/>
<dbReference type="PANTHER" id="PTHR20855">
    <property type="entry name" value="ADIPOR/PROGESTIN RECEPTOR-RELATED"/>
    <property type="match status" value="1"/>
</dbReference>
<keyword evidence="10" id="KW-1185">Reference proteome</keyword>
<evidence type="ECO:0000256" key="8">
    <source>
        <dbReference type="SAM" id="Phobius"/>
    </source>
</evidence>
<dbReference type="InParanoid" id="A0A0J6WUM5"/>
<keyword evidence="4 8" id="KW-0812">Transmembrane</keyword>
<feature type="binding site" evidence="7">
    <location>
        <position position="59"/>
    </location>
    <ligand>
        <name>Zn(2+)</name>
        <dbReference type="ChEBI" id="CHEBI:29105"/>
    </ligand>
</feature>
<comment type="similarity">
    <text evidence="2">Belongs to the UPF0073 (Hly-III) family.</text>
</comment>
<keyword evidence="6 8" id="KW-0472">Membrane</keyword>
<keyword evidence="3" id="KW-1003">Cell membrane</keyword>
<accession>A0A0J6WUM5</accession>
<keyword evidence="5 8" id="KW-1133">Transmembrane helix</keyword>
<organism evidence="9 10">
    <name type="scientific">Megasphaera cerevisiae DSM 20462</name>
    <dbReference type="NCBI Taxonomy" id="1122219"/>
    <lineage>
        <taxon>Bacteria</taxon>
        <taxon>Bacillati</taxon>
        <taxon>Bacillota</taxon>
        <taxon>Negativicutes</taxon>
        <taxon>Veillonellales</taxon>
        <taxon>Veillonellaceae</taxon>
        <taxon>Megasphaera</taxon>
    </lineage>
</organism>
<feature type="transmembrane region" description="Helical" evidence="8">
    <location>
        <begin position="78"/>
        <end position="95"/>
    </location>
</feature>
<keyword evidence="7" id="KW-0862">Zinc</keyword>
<feature type="transmembrane region" description="Helical" evidence="8">
    <location>
        <begin position="156"/>
        <end position="175"/>
    </location>
</feature>
<comment type="subcellular location">
    <subcellularLocation>
        <location evidence="1">Cell membrane</location>
        <topology evidence="1">Multi-pass membrane protein</topology>
    </subcellularLocation>
</comment>
<feature type="transmembrane region" description="Helical" evidence="8">
    <location>
        <begin position="127"/>
        <end position="144"/>
    </location>
</feature>
<sequence length="210" mass="23672">MEEIANAVTHGIGAALSIAALIIMLYTVLTDHEGIWHILSATVYGISLILLYVMSTLYHSFFKLPRVAHVFKILDHSAIYVLIAGSYTPFLWIALRYSSGLAASAMIWLLAAVGIVWQCFNVHKFHIVSTLCYVAMGWISVLFLPQLMHSLSWNAMLWLIIGGLSYTIGTVFYLWKRLPFQHAIWHLFVLAGSAAHFYCIYYFVLPLAEA</sequence>
<dbReference type="STRING" id="39029.BSR42_03420"/>
<feature type="transmembrane region" description="Helical" evidence="8">
    <location>
        <begin position="101"/>
        <end position="120"/>
    </location>
</feature>
<feature type="transmembrane region" description="Helical" evidence="8">
    <location>
        <begin position="7"/>
        <end position="29"/>
    </location>
</feature>
<feature type="transmembrane region" description="Helical" evidence="8">
    <location>
        <begin position="187"/>
        <end position="204"/>
    </location>
</feature>
<dbReference type="Proteomes" id="UP000036503">
    <property type="component" value="Unassembled WGS sequence"/>
</dbReference>
<dbReference type="PANTHER" id="PTHR20855:SF3">
    <property type="entry name" value="LD03007P"/>
    <property type="match status" value="1"/>
</dbReference>
<dbReference type="GO" id="GO:0005886">
    <property type="term" value="C:plasma membrane"/>
    <property type="evidence" value="ECO:0007669"/>
    <property type="project" value="UniProtKB-SubCell"/>
</dbReference>
<comment type="caution">
    <text evidence="9">The sequence shown here is derived from an EMBL/GenBank/DDBJ whole genome shotgun (WGS) entry which is preliminary data.</text>
</comment>